<evidence type="ECO:0000313" key="1">
    <source>
        <dbReference type="EMBL" id="JAD30309.1"/>
    </source>
</evidence>
<reference evidence="1" key="1">
    <citation type="submission" date="2014-09" db="EMBL/GenBank/DDBJ databases">
        <authorList>
            <person name="Magalhaes I.L.F."/>
            <person name="Oliveira U."/>
            <person name="Santos F.R."/>
            <person name="Vidigal T.H.D.A."/>
            <person name="Brescovit A.D."/>
            <person name="Santos A.J."/>
        </authorList>
    </citation>
    <scope>NUCLEOTIDE SEQUENCE</scope>
    <source>
        <tissue evidence="1">Shoot tissue taken approximately 20 cm above the soil surface</tissue>
    </source>
</reference>
<sequence>MCVTTGRLEQHHVRLT</sequence>
<reference evidence="1" key="2">
    <citation type="journal article" date="2015" name="Data Brief">
        <title>Shoot transcriptome of the giant reed, Arundo donax.</title>
        <authorList>
            <person name="Barrero R.A."/>
            <person name="Guerrero F.D."/>
            <person name="Moolhuijzen P."/>
            <person name="Goolsby J.A."/>
            <person name="Tidwell J."/>
            <person name="Bellgard S.E."/>
            <person name="Bellgard M.I."/>
        </authorList>
    </citation>
    <scope>NUCLEOTIDE SEQUENCE</scope>
    <source>
        <tissue evidence="1">Shoot tissue taken approximately 20 cm above the soil surface</tissue>
    </source>
</reference>
<accession>A0A0A8YTC1</accession>
<name>A0A0A8YTC1_ARUDO</name>
<dbReference type="AlphaFoldDB" id="A0A0A8YTC1"/>
<protein>
    <submittedName>
        <fullName evidence="1">Uncharacterized protein</fullName>
    </submittedName>
</protein>
<organism evidence="1">
    <name type="scientific">Arundo donax</name>
    <name type="common">Giant reed</name>
    <name type="synonym">Donax arundinaceus</name>
    <dbReference type="NCBI Taxonomy" id="35708"/>
    <lineage>
        <taxon>Eukaryota</taxon>
        <taxon>Viridiplantae</taxon>
        <taxon>Streptophyta</taxon>
        <taxon>Embryophyta</taxon>
        <taxon>Tracheophyta</taxon>
        <taxon>Spermatophyta</taxon>
        <taxon>Magnoliopsida</taxon>
        <taxon>Liliopsida</taxon>
        <taxon>Poales</taxon>
        <taxon>Poaceae</taxon>
        <taxon>PACMAD clade</taxon>
        <taxon>Arundinoideae</taxon>
        <taxon>Arundineae</taxon>
        <taxon>Arundo</taxon>
    </lineage>
</organism>
<proteinExistence type="predicted"/>
<dbReference type="EMBL" id="GBRH01267586">
    <property type="protein sequence ID" value="JAD30309.1"/>
    <property type="molecule type" value="Transcribed_RNA"/>
</dbReference>